<keyword evidence="2" id="KW-1133">Transmembrane helix</keyword>
<reference evidence="3" key="2">
    <citation type="submission" date="2021-01" db="UniProtKB">
        <authorList>
            <consortium name="EnsemblMetazoa"/>
        </authorList>
    </citation>
    <scope>IDENTIFICATION</scope>
</reference>
<keyword evidence="4" id="KW-1185">Reference proteome</keyword>
<accession>A0A7M7RIM8</accession>
<dbReference type="KEGG" id="spu:592780"/>
<name>A0A7M7RIM8_STRPU</name>
<dbReference type="Pfam" id="PF07690">
    <property type="entry name" value="MFS_1"/>
    <property type="match status" value="2"/>
</dbReference>
<evidence type="ECO:0000256" key="2">
    <source>
        <dbReference type="SAM" id="Phobius"/>
    </source>
</evidence>
<dbReference type="OrthoDB" id="10016898at2759"/>
<feature type="transmembrane region" description="Helical" evidence="2">
    <location>
        <begin position="527"/>
        <end position="548"/>
    </location>
</feature>
<feature type="transmembrane region" description="Helical" evidence="2">
    <location>
        <begin position="370"/>
        <end position="389"/>
    </location>
</feature>
<feature type="transmembrane region" description="Helical" evidence="2">
    <location>
        <begin position="107"/>
        <end position="131"/>
    </location>
</feature>
<proteinExistence type="predicted"/>
<keyword evidence="2" id="KW-0472">Membrane</keyword>
<feature type="transmembrane region" description="Helical" evidence="2">
    <location>
        <begin position="496"/>
        <end position="515"/>
    </location>
</feature>
<dbReference type="AlphaFoldDB" id="A0A7M7RIM8"/>
<feature type="transmembrane region" description="Helical" evidence="2">
    <location>
        <begin position="461"/>
        <end position="484"/>
    </location>
</feature>
<feature type="transmembrane region" description="Helical" evidence="2">
    <location>
        <begin position="37"/>
        <end position="66"/>
    </location>
</feature>
<sequence length="585" mass="64252">MLCHENRRPVFFLTTSHGRVTCNMDARRCRAYLAERWGWVVTFASFCVHFVCFGIYYCFSITFIALQEEFETSSTATSWVGSIPIGLSTMAGVFVTPLIYRFSNRSIALVGIVLCFTSCMVTSLITVFPAIYLTYSVLYGVGSACASLASTDLLLRYFPVTNCARATMFALIGSSAGMLCLGPLTYTLIERWGWRIMLRVVGSILLVVGVAAIFAFHPPPPPPTGSGPDEDDTKEGKRGDQDVSPPDGTREGSEIPDDRTNARVQPKYAKLYNEVKTDQNKKAEDGSASKHAECEKTSEEMKPFLQEQIAEGVIGKEVCASLDRCDSDIAVALTASESPLPDGAVGETGEEDEVPVTFWTKHRSVFYPDVWVLGLCIMGLGVMNSFFYINMGSFLLSKGFEKHVLPWVVTTLGVSEMAGKLLLGATADRLPFPKIFLFIFCSVTGIGCMICLLYVRSVILLLLLSVVIGLVVMTIADVLSYSICNQVFRKEDAVQTWTVVMMLQGVGFMVGAVFGESIDKTGSYNEAIYTSMGMYAVCAVLCIAVPLYQKLFARHRFVMFDHQAKCRRLKTATTTVAEVKTSPTA</sequence>
<dbReference type="PANTHER" id="PTHR11360">
    <property type="entry name" value="MONOCARBOXYLATE TRANSPORTER"/>
    <property type="match status" value="1"/>
</dbReference>
<feature type="transmembrane region" description="Helical" evidence="2">
    <location>
        <begin position="435"/>
        <end position="455"/>
    </location>
</feature>
<dbReference type="Gene3D" id="1.20.1250.20">
    <property type="entry name" value="MFS general substrate transporter like domains"/>
    <property type="match status" value="2"/>
</dbReference>
<dbReference type="Proteomes" id="UP000007110">
    <property type="component" value="Unassembled WGS sequence"/>
</dbReference>
<keyword evidence="2" id="KW-0812">Transmembrane</keyword>
<dbReference type="SUPFAM" id="SSF103473">
    <property type="entry name" value="MFS general substrate transporter"/>
    <property type="match status" value="1"/>
</dbReference>
<evidence type="ECO:0008006" key="5">
    <source>
        <dbReference type="Google" id="ProtNLM"/>
    </source>
</evidence>
<feature type="transmembrane region" description="Helical" evidence="2">
    <location>
        <begin position="192"/>
        <end position="216"/>
    </location>
</feature>
<feature type="region of interest" description="Disordered" evidence="1">
    <location>
        <begin position="219"/>
        <end position="300"/>
    </location>
</feature>
<feature type="transmembrane region" description="Helical" evidence="2">
    <location>
        <begin position="78"/>
        <end position="100"/>
    </location>
</feature>
<dbReference type="RefSeq" id="XP_797378.3">
    <property type="nucleotide sequence ID" value="XM_792285.5"/>
</dbReference>
<organism evidence="3 4">
    <name type="scientific">Strongylocentrotus purpuratus</name>
    <name type="common">Purple sea urchin</name>
    <dbReference type="NCBI Taxonomy" id="7668"/>
    <lineage>
        <taxon>Eukaryota</taxon>
        <taxon>Metazoa</taxon>
        <taxon>Echinodermata</taxon>
        <taxon>Eleutherozoa</taxon>
        <taxon>Echinozoa</taxon>
        <taxon>Echinoidea</taxon>
        <taxon>Euechinoidea</taxon>
        <taxon>Echinacea</taxon>
        <taxon>Camarodonta</taxon>
        <taxon>Echinidea</taxon>
        <taxon>Strongylocentrotidae</taxon>
        <taxon>Strongylocentrotus</taxon>
    </lineage>
</organism>
<dbReference type="EnsemblMetazoa" id="XM_792285">
    <property type="protein sequence ID" value="XP_797378"/>
    <property type="gene ID" value="LOC592780"/>
</dbReference>
<feature type="compositionally biased region" description="Basic and acidic residues" evidence="1">
    <location>
        <begin position="248"/>
        <end position="261"/>
    </location>
</feature>
<dbReference type="OMA" id="CHENRRP"/>
<feature type="compositionally biased region" description="Basic and acidic residues" evidence="1">
    <location>
        <begin position="273"/>
        <end position="300"/>
    </location>
</feature>
<dbReference type="InParanoid" id="A0A7M7RIM8"/>
<evidence type="ECO:0000313" key="4">
    <source>
        <dbReference type="Proteomes" id="UP000007110"/>
    </source>
</evidence>
<evidence type="ECO:0000313" key="3">
    <source>
        <dbReference type="EnsemblMetazoa" id="XP_797378"/>
    </source>
</evidence>
<dbReference type="GO" id="GO:0008028">
    <property type="term" value="F:monocarboxylic acid transmembrane transporter activity"/>
    <property type="evidence" value="ECO:0000318"/>
    <property type="project" value="GO_Central"/>
</dbReference>
<dbReference type="GO" id="GO:0005886">
    <property type="term" value="C:plasma membrane"/>
    <property type="evidence" value="ECO:0000318"/>
    <property type="project" value="GO_Central"/>
</dbReference>
<dbReference type="InterPro" id="IPR050327">
    <property type="entry name" value="Proton-linked_MCT"/>
</dbReference>
<dbReference type="InterPro" id="IPR011701">
    <property type="entry name" value="MFS"/>
</dbReference>
<protein>
    <recommendedName>
        <fullName evidence="5">Monocarboxylate transporter</fullName>
    </recommendedName>
</protein>
<reference evidence="4" key="1">
    <citation type="submission" date="2015-02" db="EMBL/GenBank/DDBJ databases">
        <title>Genome sequencing for Strongylocentrotus purpuratus.</title>
        <authorList>
            <person name="Murali S."/>
            <person name="Liu Y."/>
            <person name="Vee V."/>
            <person name="English A."/>
            <person name="Wang M."/>
            <person name="Skinner E."/>
            <person name="Han Y."/>
            <person name="Muzny D.M."/>
            <person name="Worley K.C."/>
            <person name="Gibbs R.A."/>
        </authorList>
    </citation>
    <scope>NUCLEOTIDE SEQUENCE</scope>
</reference>
<feature type="transmembrane region" description="Helical" evidence="2">
    <location>
        <begin position="404"/>
        <end position="423"/>
    </location>
</feature>
<evidence type="ECO:0000256" key="1">
    <source>
        <dbReference type="SAM" id="MobiDB-lite"/>
    </source>
</evidence>
<feature type="transmembrane region" description="Helical" evidence="2">
    <location>
        <begin position="167"/>
        <end position="186"/>
    </location>
</feature>
<dbReference type="GeneID" id="592780"/>
<dbReference type="PANTHER" id="PTHR11360:SF172">
    <property type="entry name" value="MAJOR FACILITATOR SUPERFAMILY (MFS) PROFILE DOMAIN-CONTAINING PROTEIN"/>
    <property type="match status" value="1"/>
</dbReference>
<dbReference type="InterPro" id="IPR036259">
    <property type="entry name" value="MFS_trans_sf"/>
</dbReference>